<organism evidence="2 3">
    <name type="scientific">Thiomonas delicata</name>
    <name type="common">Thiomonas cuprina</name>
    <dbReference type="NCBI Taxonomy" id="364030"/>
    <lineage>
        <taxon>Bacteria</taxon>
        <taxon>Pseudomonadati</taxon>
        <taxon>Pseudomonadota</taxon>
        <taxon>Betaproteobacteria</taxon>
        <taxon>Burkholderiales</taxon>
        <taxon>Thiomonas</taxon>
    </lineage>
</organism>
<proteinExistence type="predicted"/>
<dbReference type="EMBL" id="FLMQ01000045">
    <property type="protein sequence ID" value="SBP87123.1"/>
    <property type="molecule type" value="Genomic_DNA"/>
</dbReference>
<dbReference type="Proteomes" id="UP000214566">
    <property type="component" value="Unassembled WGS sequence"/>
</dbReference>
<accession>A0A238D1I8</accession>
<feature type="compositionally biased region" description="Low complexity" evidence="1">
    <location>
        <begin position="46"/>
        <end position="68"/>
    </location>
</feature>
<gene>
    <name evidence="2" type="ORF">THIARS_50371</name>
</gene>
<keyword evidence="3" id="KW-1185">Reference proteome</keyword>
<reference evidence="2 3" key="1">
    <citation type="submission" date="2016-06" db="EMBL/GenBank/DDBJ databases">
        <authorList>
            <person name="Kjaerup R.B."/>
            <person name="Dalgaard T.S."/>
            <person name="Juul-Madsen H.R."/>
        </authorList>
    </citation>
    <scope>NUCLEOTIDE SEQUENCE [LARGE SCALE GENOMIC DNA]</scope>
    <source>
        <strain evidence="2 3">DSM 16361</strain>
    </source>
</reference>
<evidence type="ECO:0000256" key="1">
    <source>
        <dbReference type="SAM" id="MobiDB-lite"/>
    </source>
</evidence>
<dbReference type="RefSeq" id="WP_094159495.1">
    <property type="nucleotide sequence ID" value="NZ_LT592170.1"/>
</dbReference>
<sequence>MKNPLRFIVVLLVALIAAFGYFDWQREHPEAPRQVSAPVAPPASATPPASTPALSAPKPAPASAPELALPASSAQPLPALGESDAAMGKAIAGLIGHQAFLAWVIPHRLVMHIVATIDNLPRAQVPAKAWPVKPVPGAFRTVGTGAELAISPDNAQRYANDMRILESVEPKRLVDVYLAFYPLFESAYKQLGYPQGDFNARLLVVIDNLLAAPEPQAPIRLTQPHVLYQYADPALESASAGQKILMRMGGRNEALVKAKLRAIKQELARHMHPAAPAS</sequence>
<feature type="region of interest" description="Disordered" evidence="1">
    <location>
        <begin position="33"/>
        <end position="68"/>
    </location>
</feature>
<evidence type="ECO:0008006" key="4">
    <source>
        <dbReference type="Google" id="ProtNLM"/>
    </source>
</evidence>
<dbReference type="InterPro" id="IPR021382">
    <property type="entry name" value="DUF3014"/>
</dbReference>
<name>A0A238D1I8_THIDL</name>
<evidence type="ECO:0000313" key="3">
    <source>
        <dbReference type="Proteomes" id="UP000214566"/>
    </source>
</evidence>
<dbReference type="OrthoDB" id="5502479at2"/>
<dbReference type="Pfam" id="PF11219">
    <property type="entry name" value="DUF3014"/>
    <property type="match status" value="1"/>
</dbReference>
<protein>
    <recommendedName>
        <fullName evidence="4">DUF3014 domain-containing protein</fullName>
    </recommendedName>
</protein>
<evidence type="ECO:0000313" key="2">
    <source>
        <dbReference type="EMBL" id="SBP87123.1"/>
    </source>
</evidence>
<dbReference type="AlphaFoldDB" id="A0A238D1I8"/>